<evidence type="ECO:0000313" key="1">
    <source>
        <dbReference type="EMBL" id="KKM83061.1"/>
    </source>
</evidence>
<dbReference type="AlphaFoldDB" id="A0A0F9L6V0"/>
<protein>
    <submittedName>
        <fullName evidence="1">Uncharacterized protein</fullName>
    </submittedName>
</protein>
<reference evidence="1" key="1">
    <citation type="journal article" date="2015" name="Nature">
        <title>Complex archaea that bridge the gap between prokaryotes and eukaryotes.</title>
        <authorList>
            <person name="Spang A."/>
            <person name="Saw J.H."/>
            <person name="Jorgensen S.L."/>
            <person name="Zaremba-Niedzwiedzka K."/>
            <person name="Martijn J."/>
            <person name="Lind A.E."/>
            <person name="van Eijk R."/>
            <person name="Schleper C."/>
            <person name="Guy L."/>
            <person name="Ettema T.J."/>
        </authorList>
    </citation>
    <scope>NUCLEOTIDE SEQUENCE</scope>
</reference>
<organism evidence="1">
    <name type="scientific">marine sediment metagenome</name>
    <dbReference type="NCBI Taxonomy" id="412755"/>
    <lineage>
        <taxon>unclassified sequences</taxon>
        <taxon>metagenomes</taxon>
        <taxon>ecological metagenomes</taxon>
    </lineage>
</organism>
<gene>
    <name evidence="1" type="ORF">LCGC14_1313140</name>
</gene>
<sequence>MAKLTIELELDNAAFEPEPGPEVARILAYLADTFRGTLVIAPRGPEPMALRDINGNTVGQVTIIS</sequence>
<accession>A0A0F9L6V0</accession>
<comment type="caution">
    <text evidence="1">The sequence shown here is derived from an EMBL/GenBank/DDBJ whole genome shotgun (WGS) entry which is preliminary data.</text>
</comment>
<proteinExistence type="predicted"/>
<name>A0A0F9L6V0_9ZZZZ</name>
<dbReference type="EMBL" id="LAZR01007769">
    <property type="protein sequence ID" value="KKM83061.1"/>
    <property type="molecule type" value="Genomic_DNA"/>
</dbReference>